<keyword evidence="1" id="KW-0472">Membrane</keyword>
<sequence>MRINKGKIFIITVAGVLVLFVVIWQLTKIVTSASPLSADEASKLVKERYNGNVVQINKLENKYKVTFELETGTYVVEVNRKTGDVDSLTRTSQNNLPENTMKTEAEIRGLVKQQQNGDITNIEKKVEDDGTYYYASIQQGSEETTYKIDAFNGKIMESTTQKGKQPTTTNKILTKEKAAQIALKNVSGKVDDIEFEQSNGVTYFLVEVDRENDKDATVQINAISGEIMSITWDD</sequence>
<evidence type="ECO:0000313" key="4">
    <source>
        <dbReference type="Proteomes" id="UP001232343"/>
    </source>
</evidence>
<keyword evidence="1" id="KW-0812">Transmembrane</keyword>
<feature type="transmembrane region" description="Helical" evidence="1">
    <location>
        <begin position="7"/>
        <end position="26"/>
    </location>
</feature>
<dbReference type="Pfam" id="PF03413">
    <property type="entry name" value="PepSY"/>
    <property type="match status" value="2"/>
</dbReference>
<keyword evidence="1" id="KW-1133">Transmembrane helix</keyword>
<gene>
    <name evidence="3" type="ORF">J2S14_002049</name>
</gene>
<dbReference type="RefSeq" id="WP_244681773.1">
    <property type="nucleotide sequence ID" value="NZ_JALIRM010000008.1"/>
</dbReference>
<feature type="domain" description="PepSY" evidence="2">
    <location>
        <begin position="173"/>
        <end position="230"/>
    </location>
</feature>
<dbReference type="EMBL" id="JAUSUO010000004">
    <property type="protein sequence ID" value="MDQ0343235.1"/>
    <property type="molecule type" value="Genomic_DNA"/>
</dbReference>
<keyword evidence="4" id="KW-1185">Reference proteome</keyword>
<feature type="domain" description="PepSY" evidence="2">
    <location>
        <begin position="104"/>
        <end position="157"/>
    </location>
</feature>
<dbReference type="Proteomes" id="UP001232343">
    <property type="component" value="Unassembled WGS sequence"/>
</dbReference>
<reference evidence="3 4" key="1">
    <citation type="submission" date="2023-07" db="EMBL/GenBank/DDBJ databases">
        <title>Genomic Encyclopedia of Type Strains, Phase IV (KMG-IV): sequencing the most valuable type-strain genomes for metagenomic binning, comparative biology and taxonomic classification.</title>
        <authorList>
            <person name="Goeker M."/>
        </authorList>
    </citation>
    <scope>NUCLEOTIDE SEQUENCE [LARGE SCALE GENOMIC DNA]</scope>
    <source>
        <strain evidence="3 4">DSM 27848</strain>
    </source>
</reference>
<dbReference type="InterPro" id="IPR025711">
    <property type="entry name" value="PepSY"/>
</dbReference>
<evidence type="ECO:0000313" key="3">
    <source>
        <dbReference type="EMBL" id="MDQ0343235.1"/>
    </source>
</evidence>
<evidence type="ECO:0000256" key="1">
    <source>
        <dbReference type="SAM" id="Phobius"/>
    </source>
</evidence>
<proteinExistence type="predicted"/>
<evidence type="ECO:0000259" key="2">
    <source>
        <dbReference type="Pfam" id="PF03413"/>
    </source>
</evidence>
<organism evidence="3 4">
    <name type="scientific">Lederbergia wuyishanensis</name>
    <dbReference type="NCBI Taxonomy" id="1347903"/>
    <lineage>
        <taxon>Bacteria</taxon>
        <taxon>Bacillati</taxon>
        <taxon>Bacillota</taxon>
        <taxon>Bacilli</taxon>
        <taxon>Bacillales</taxon>
        <taxon>Bacillaceae</taxon>
        <taxon>Lederbergia</taxon>
    </lineage>
</organism>
<accession>A0ABU0D4B5</accession>
<name>A0ABU0D4B5_9BACI</name>
<protein>
    <submittedName>
        <fullName evidence="3">Membrane protein YkoI</fullName>
    </submittedName>
</protein>
<dbReference type="Gene3D" id="3.10.450.40">
    <property type="match status" value="2"/>
</dbReference>
<comment type="caution">
    <text evidence="3">The sequence shown here is derived from an EMBL/GenBank/DDBJ whole genome shotgun (WGS) entry which is preliminary data.</text>
</comment>